<protein>
    <submittedName>
        <fullName evidence="2">Uncharacterized protein</fullName>
    </submittedName>
</protein>
<evidence type="ECO:0000313" key="3">
    <source>
        <dbReference type="Proteomes" id="UP000451471"/>
    </source>
</evidence>
<accession>A0A6B0GSX8</accession>
<evidence type="ECO:0000313" key="2">
    <source>
        <dbReference type="EMBL" id="MWG34798.1"/>
    </source>
</evidence>
<evidence type="ECO:0000256" key="1">
    <source>
        <dbReference type="SAM" id="MobiDB-lite"/>
    </source>
</evidence>
<proteinExistence type="predicted"/>
<gene>
    <name evidence="2" type="ORF">GQS65_09890</name>
</gene>
<feature type="region of interest" description="Disordered" evidence="1">
    <location>
        <begin position="1"/>
        <end position="28"/>
    </location>
</feature>
<dbReference type="RefSeq" id="WP_158204437.1">
    <property type="nucleotide sequence ID" value="NZ_WSZK01000015.1"/>
</dbReference>
<keyword evidence="3" id="KW-1185">Reference proteome</keyword>
<dbReference type="AlphaFoldDB" id="A0A6B0GSX8"/>
<dbReference type="OrthoDB" id="266394at2157"/>
<name>A0A6B0GSX8_9EURY</name>
<comment type="caution">
    <text evidence="2">The sequence shown here is derived from an EMBL/GenBank/DDBJ whole genome shotgun (WGS) entry which is preliminary data.</text>
</comment>
<organism evidence="2 3">
    <name type="scientific">Halomarina oriensis</name>
    <dbReference type="NCBI Taxonomy" id="671145"/>
    <lineage>
        <taxon>Archaea</taxon>
        <taxon>Methanobacteriati</taxon>
        <taxon>Methanobacteriota</taxon>
        <taxon>Stenosarchaea group</taxon>
        <taxon>Halobacteria</taxon>
        <taxon>Halobacteriales</taxon>
        <taxon>Natronomonadaceae</taxon>
        <taxon>Halomarina</taxon>
    </lineage>
</organism>
<dbReference type="Proteomes" id="UP000451471">
    <property type="component" value="Unassembled WGS sequence"/>
</dbReference>
<dbReference type="EMBL" id="WSZK01000015">
    <property type="protein sequence ID" value="MWG34798.1"/>
    <property type="molecule type" value="Genomic_DNA"/>
</dbReference>
<reference evidence="2 3" key="1">
    <citation type="submission" date="2019-12" db="EMBL/GenBank/DDBJ databases">
        <title>Halocatena pleomorpha gen. nov. sp. nov., an extremely halophilic archaeon of family Halobacteriaceae isolated from saltpan soil.</title>
        <authorList>
            <person name="Pal Y."/>
            <person name="Verma A."/>
            <person name="Krishnamurthi S."/>
            <person name="Kumar P."/>
        </authorList>
    </citation>
    <scope>NUCLEOTIDE SEQUENCE [LARGE SCALE GENOMIC DNA]</scope>
    <source>
        <strain evidence="2 3">JCM 16495</strain>
    </source>
</reference>
<sequence length="93" mass="10555">MSRTRRPAVRLEADGSSQADAPPRVVIDSTDPLDRRRYRCPNGHVRFEPTNSHVFCRSCADAAKHDDSVSPDHYELFDAKTGEAVAWSQVEWR</sequence>